<sequence length="74" mass="8444">MSVLTMLSNQLTMSEERTIEYKRVKILKEHCPVCEEEARGNGSGILPYQCSCGVWEYVSPGKFKIVEESINEDE</sequence>
<reference evidence="1" key="1">
    <citation type="journal article" date="2015" name="Nature">
        <title>Complex archaea that bridge the gap between prokaryotes and eukaryotes.</title>
        <authorList>
            <person name="Spang A."/>
            <person name="Saw J.H."/>
            <person name="Jorgensen S.L."/>
            <person name="Zaremba-Niedzwiedzka K."/>
            <person name="Martijn J."/>
            <person name="Lind A.E."/>
            <person name="van Eijk R."/>
            <person name="Schleper C."/>
            <person name="Guy L."/>
            <person name="Ettema T.J."/>
        </authorList>
    </citation>
    <scope>NUCLEOTIDE SEQUENCE</scope>
</reference>
<dbReference type="AlphaFoldDB" id="A0A0F9SXP7"/>
<accession>A0A0F9SXP7</accession>
<name>A0A0F9SXP7_9ZZZZ</name>
<gene>
    <name evidence="1" type="ORF">LCGC14_0417850</name>
</gene>
<organism evidence="1">
    <name type="scientific">marine sediment metagenome</name>
    <dbReference type="NCBI Taxonomy" id="412755"/>
    <lineage>
        <taxon>unclassified sequences</taxon>
        <taxon>metagenomes</taxon>
        <taxon>ecological metagenomes</taxon>
    </lineage>
</organism>
<protein>
    <submittedName>
        <fullName evidence="1">Uncharacterized protein</fullName>
    </submittedName>
</protein>
<proteinExistence type="predicted"/>
<dbReference type="EMBL" id="LAZR01000377">
    <property type="protein sequence ID" value="KKN71719.1"/>
    <property type="molecule type" value="Genomic_DNA"/>
</dbReference>
<comment type="caution">
    <text evidence="1">The sequence shown here is derived from an EMBL/GenBank/DDBJ whole genome shotgun (WGS) entry which is preliminary data.</text>
</comment>
<evidence type="ECO:0000313" key="1">
    <source>
        <dbReference type="EMBL" id="KKN71719.1"/>
    </source>
</evidence>